<dbReference type="GO" id="GO:0003735">
    <property type="term" value="F:structural constituent of ribosome"/>
    <property type="evidence" value="ECO:0007669"/>
    <property type="project" value="InterPro"/>
</dbReference>
<evidence type="ECO:0000256" key="6">
    <source>
        <dbReference type="SAM" id="MobiDB-lite"/>
    </source>
</evidence>
<dbReference type="GO" id="GO:1990904">
    <property type="term" value="C:ribonucleoprotein complex"/>
    <property type="evidence" value="ECO:0007669"/>
    <property type="project" value="UniProtKB-KW"/>
</dbReference>
<feature type="region of interest" description="Disordered" evidence="6">
    <location>
        <begin position="56"/>
        <end position="152"/>
    </location>
</feature>
<keyword evidence="2" id="KW-0689">Ribosomal protein</keyword>
<organism evidence="8">
    <name type="scientific">Oppiella nova</name>
    <dbReference type="NCBI Taxonomy" id="334625"/>
    <lineage>
        <taxon>Eukaryota</taxon>
        <taxon>Metazoa</taxon>
        <taxon>Ecdysozoa</taxon>
        <taxon>Arthropoda</taxon>
        <taxon>Chelicerata</taxon>
        <taxon>Arachnida</taxon>
        <taxon>Acari</taxon>
        <taxon>Acariformes</taxon>
        <taxon>Sarcoptiformes</taxon>
        <taxon>Oribatida</taxon>
        <taxon>Brachypylina</taxon>
        <taxon>Oppioidea</taxon>
        <taxon>Oppiidae</taxon>
        <taxon>Oppiella</taxon>
    </lineage>
</organism>
<dbReference type="PANTHER" id="PTHR10544">
    <property type="entry name" value="60S RIBOSOMAL PROTEIN L28"/>
    <property type="match status" value="1"/>
</dbReference>
<dbReference type="Proteomes" id="UP000728032">
    <property type="component" value="Unassembled WGS sequence"/>
</dbReference>
<evidence type="ECO:0000256" key="3">
    <source>
        <dbReference type="ARBA" id="ARBA00023274"/>
    </source>
</evidence>
<dbReference type="InterPro" id="IPR029004">
    <property type="entry name" value="Ribosomal_eL28/Mak16"/>
</dbReference>
<reference evidence="8" key="1">
    <citation type="submission" date="2020-11" db="EMBL/GenBank/DDBJ databases">
        <authorList>
            <person name="Tran Van P."/>
        </authorList>
    </citation>
    <scope>NUCLEOTIDE SEQUENCE</scope>
</reference>
<gene>
    <name evidence="8" type="ORF">ONB1V03_LOCUS11360</name>
</gene>
<evidence type="ECO:0000313" key="8">
    <source>
        <dbReference type="EMBL" id="CAD7654715.1"/>
    </source>
</evidence>
<dbReference type="GO" id="GO:0006412">
    <property type="term" value="P:translation"/>
    <property type="evidence" value="ECO:0007669"/>
    <property type="project" value="InterPro"/>
</dbReference>
<evidence type="ECO:0000256" key="4">
    <source>
        <dbReference type="ARBA" id="ARBA00035223"/>
    </source>
</evidence>
<feature type="domain" description="Ribosomal eL28/Mak16" evidence="7">
    <location>
        <begin position="11"/>
        <end position="129"/>
    </location>
</feature>
<evidence type="ECO:0000313" key="9">
    <source>
        <dbReference type="Proteomes" id="UP000728032"/>
    </source>
</evidence>
<dbReference type="GO" id="GO:0005840">
    <property type="term" value="C:ribosome"/>
    <property type="evidence" value="ECO:0007669"/>
    <property type="project" value="UniProtKB-KW"/>
</dbReference>
<dbReference type="Pfam" id="PF01778">
    <property type="entry name" value="Ribosomal_L28e"/>
    <property type="match status" value="1"/>
</dbReference>
<comment type="similarity">
    <text evidence="1">Belongs to the eukaryotic ribosomal protein eL28 family.</text>
</comment>
<evidence type="ECO:0000259" key="7">
    <source>
        <dbReference type="Pfam" id="PF01778"/>
    </source>
</evidence>
<evidence type="ECO:0000256" key="1">
    <source>
        <dbReference type="ARBA" id="ARBA00007926"/>
    </source>
</evidence>
<dbReference type="Gene3D" id="3.30.390.110">
    <property type="match status" value="1"/>
</dbReference>
<name>A0A7R9M6X3_9ACAR</name>
<keyword evidence="9" id="KW-1185">Reference proteome</keyword>
<dbReference type="EMBL" id="CAJPVJ010008409">
    <property type="protein sequence ID" value="CAG2171902.1"/>
    <property type="molecule type" value="Genomic_DNA"/>
</dbReference>
<proteinExistence type="inferred from homology"/>
<accession>A0A7R9M6X3</accession>
<protein>
    <recommendedName>
        <fullName evidence="4">Large ribosomal subunit protein eL28</fullName>
    </recommendedName>
    <alternativeName>
        <fullName evidence="5">60S ribosomal protein L28</fullName>
    </alternativeName>
</protein>
<sequence>MSTQSNVSDDLLWEIVRSRNAYLVSRKTGGGAYFSRDPFNLANKHSRTHAGFVNSKAVSVQPSGEKGVTLQTKKEGKGNTPAKGLNSHKFKSGRSNQKYVHRGSDSVGKNGYRGDLNESAVQRASAILDSQRPKRDAPVKKPRGLKGSKEEA</sequence>
<dbReference type="InterPro" id="IPR002672">
    <property type="entry name" value="Ribosomal_eL28"/>
</dbReference>
<evidence type="ECO:0000256" key="2">
    <source>
        <dbReference type="ARBA" id="ARBA00022980"/>
    </source>
</evidence>
<keyword evidence="3" id="KW-0687">Ribonucleoprotein</keyword>
<dbReference type="OrthoDB" id="338850at2759"/>
<evidence type="ECO:0000256" key="5">
    <source>
        <dbReference type="ARBA" id="ARBA00035330"/>
    </source>
</evidence>
<dbReference type="AlphaFoldDB" id="A0A7R9M6X3"/>
<dbReference type="EMBL" id="OC923234">
    <property type="protein sequence ID" value="CAD7654715.1"/>
    <property type="molecule type" value="Genomic_DNA"/>
</dbReference>